<dbReference type="InterPro" id="IPR050490">
    <property type="entry name" value="Bact_solute-bd_prot1"/>
</dbReference>
<dbReference type="PANTHER" id="PTHR43649:SF12">
    <property type="entry name" value="DIACETYLCHITOBIOSE BINDING PROTEIN DASA"/>
    <property type="match status" value="1"/>
</dbReference>
<dbReference type="OrthoDB" id="9770625at2"/>
<dbReference type="Pfam" id="PF01547">
    <property type="entry name" value="SBP_bac_1"/>
    <property type="match status" value="1"/>
</dbReference>
<dbReference type="CDD" id="cd13585">
    <property type="entry name" value="PBP2_TMBP_like"/>
    <property type="match status" value="1"/>
</dbReference>
<name>A0A502CVP1_9MICO</name>
<gene>
    <name evidence="1" type="ORF">EAH86_09385</name>
</gene>
<dbReference type="Proteomes" id="UP000317722">
    <property type="component" value="Unassembled WGS sequence"/>
</dbReference>
<dbReference type="Gene3D" id="3.40.190.10">
    <property type="entry name" value="Periplasmic binding protein-like II"/>
    <property type="match status" value="2"/>
</dbReference>
<keyword evidence="2" id="KW-1185">Reference proteome</keyword>
<accession>A0A502CVP1</accession>
<protein>
    <submittedName>
        <fullName evidence="1">Sugar ABC transporter substrate-binding protein</fullName>
    </submittedName>
</protein>
<dbReference type="PANTHER" id="PTHR43649">
    <property type="entry name" value="ARABINOSE-BINDING PROTEIN-RELATED"/>
    <property type="match status" value="1"/>
</dbReference>
<dbReference type="InterPro" id="IPR006059">
    <property type="entry name" value="SBP"/>
</dbReference>
<evidence type="ECO:0000313" key="2">
    <source>
        <dbReference type="Proteomes" id="UP000317722"/>
    </source>
</evidence>
<evidence type="ECO:0000313" key="1">
    <source>
        <dbReference type="EMBL" id="TPG16988.1"/>
    </source>
</evidence>
<sequence length="470" mass="50296">MSTSQTDAVNGDGGGRVRSRNSKATLVAATTGLALSLSACAGWGGGGVGGGGANSINVLMVNNPQMVDLQKLTADNFTKETGIRVNFTVLPENDVRDKISQEFSSQAGQYDVASLSNFEIPIYAKAKWIAPLDSYLASDTEFDQADILKSMTTSLSSEGKVYGEPFYGESSFLMYRKDVLAAKGITMPAKPTWQEVADIAAKVDGAEPGMKGICLRGQPGWGQIFAPLTTVVNTFGGTWFDKDWTPKVDAPEFKDAVNFYVDLVRAHGEKGAPQAGFTECLNNLIQGNVAMWYDATSAAGSLEADGSKFKGQFGYAPAPVVKTDSAGWLYAWSWSIQQASTKKDNAWKFISWASGKKYEELVGTKVGWTSVPAGKRASTYENPEYLKVASAFAEPTKAAIESADPENPGAQPRPAIGIQFVDIPEFPDLGTQVSQDVSSAIAGKMSVDDALKRGQQLAEDVAERYQARGQ</sequence>
<organism evidence="1 2">
    <name type="scientific">Pedococcus bigeumensis</name>
    <dbReference type="NCBI Taxonomy" id="433644"/>
    <lineage>
        <taxon>Bacteria</taxon>
        <taxon>Bacillati</taxon>
        <taxon>Actinomycetota</taxon>
        <taxon>Actinomycetes</taxon>
        <taxon>Micrococcales</taxon>
        <taxon>Intrasporangiaceae</taxon>
        <taxon>Pedococcus</taxon>
    </lineage>
</organism>
<comment type="caution">
    <text evidence="1">The sequence shown here is derived from an EMBL/GenBank/DDBJ whole genome shotgun (WGS) entry which is preliminary data.</text>
</comment>
<dbReference type="SUPFAM" id="SSF53850">
    <property type="entry name" value="Periplasmic binding protein-like II"/>
    <property type="match status" value="1"/>
</dbReference>
<reference evidence="1 2" key="1">
    <citation type="journal article" date="2019" name="Environ. Microbiol.">
        <title>Species interactions and distinct microbial communities in high Arctic permafrost affected cryosols are associated with the CH4 and CO2 gas fluxes.</title>
        <authorList>
            <person name="Altshuler I."/>
            <person name="Hamel J."/>
            <person name="Turney S."/>
            <person name="Magnuson E."/>
            <person name="Levesque R."/>
            <person name="Greer C."/>
            <person name="Whyte L.G."/>
        </authorList>
    </citation>
    <scope>NUCLEOTIDE SEQUENCE [LARGE SCALE GENOMIC DNA]</scope>
    <source>
        <strain evidence="1 2">S9.3A</strain>
    </source>
</reference>
<dbReference type="AlphaFoldDB" id="A0A502CVP1"/>
<proteinExistence type="predicted"/>
<dbReference type="EMBL" id="RCZM01000003">
    <property type="protein sequence ID" value="TPG16988.1"/>
    <property type="molecule type" value="Genomic_DNA"/>
</dbReference>